<dbReference type="Proteomes" id="UP000532010">
    <property type="component" value="Unassembled WGS sequence"/>
</dbReference>
<dbReference type="PANTHER" id="PTHR33495">
    <property type="entry name" value="ANTI-SIGMA FACTOR ANTAGONIST TM_1081-RELATED-RELATED"/>
    <property type="match status" value="1"/>
</dbReference>
<protein>
    <recommendedName>
        <fullName evidence="2">Anti-sigma factor antagonist</fullName>
    </recommendedName>
</protein>
<evidence type="ECO:0000313" key="4">
    <source>
        <dbReference type="EMBL" id="MBB3021560.1"/>
    </source>
</evidence>
<organism evidence="4 5">
    <name type="scientific">Microvirga lupini</name>
    <dbReference type="NCBI Taxonomy" id="420324"/>
    <lineage>
        <taxon>Bacteria</taxon>
        <taxon>Pseudomonadati</taxon>
        <taxon>Pseudomonadota</taxon>
        <taxon>Alphaproteobacteria</taxon>
        <taxon>Hyphomicrobiales</taxon>
        <taxon>Methylobacteriaceae</taxon>
        <taxon>Microvirga</taxon>
    </lineage>
</organism>
<gene>
    <name evidence="4" type="ORF">FHR70_004661</name>
</gene>
<dbReference type="EMBL" id="JACHWB010000011">
    <property type="protein sequence ID" value="MBB3021560.1"/>
    <property type="molecule type" value="Genomic_DNA"/>
</dbReference>
<dbReference type="PANTHER" id="PTHR33495:SF2">
    <property type="entry name" value="ANTI-SIGMA FACTOR ANTAGONIST TM_1081-RELATED"/>
    <property type="match status" value="1"/>
</dbReference>
<reference evidence="4 5" key="1">
    <citation type="submission" date="2020-08" db="EMBL/GenBank/DDBJ databases">
        <title>The Agave Microbiome: Exploring the role of microbial communities in plant adaptations to desert environments.</title>
        <authorList>
            <person name="Partida-Martinez L.P."/>
        </authorList>
    </citation>
    <scope>NUCLEOTIDE SEQUENCE [LARGE SCALE GENOMIC DNA]</scope>
    <source>
        <strain evidence="4 5">AT3.9</strain>
    </source>
</reference>
<sequence>MLSTDLRDNVLVVRVEEKRIDASKAPAFKDEMTRCIDAGQNQIVLDMSQVDFIDSSGLGALVSCLKRLGPRGSLAVAGATGAVSRLFTLTRMDRVFALHPNVDTAVEQLSA</sequence>
<dbReference type="InterPro" id="IPR036513">
    <property type="entry name" value="STAS_dom_sf"/>
</dbReference>
<dbReference type="CDD" id="cd07043">
    <property type="entry name" value="STAS_anti-anti-sigma_factors"/>
    <property type="match status" value="1"/>
</dbReference>
<dbReference type="Pfam" id="PF01740">
    <property type="entry name" value="STAS"/>
    <property type="match status" value="1"/>
</dbReference>
<keyword evidence="5" id="KW-1185">Reference proteome</keyword>
<evidence type="ECO:0000259" key="3">
    <source>
        <dbReference type="PROSITE" id="PS50801"/>
    </source>
</evidence>
<comment type="caution">
    <text evidence="4">The sequence shown here is derived from an EMBL/GenBank/DDBJ whole genome shotgun (WGS) entry which is preliminary data.</text>
</comment>
<accession>A0A7W4YYK5</accession>
<proteinExistence type="inferred from homology"/>
<dbReference type="NCBIfam" id="TIGR00377">
    <property type="entry name" value="ant_ant_sig"/>
    <property type="match status" value="1"/>
</dbReference>
<dbReference type="Gene3D" id="3.30.750.24">
    <property type="entry name" value="STAS domain"/>
    <property type="match status" value="1"/>
</dbReference>
<feature type="domain" description="STAS" evidence="3">
    <location>
        <begin position="20"/>
        <end position="109"/>
    </location>
</feature>
<dbReference type="RefSeq" id="WP_183454513.1">
    <property type="nucleotide sequence ID" value="NZ_JACHWB010000011.1"/>
</dbReference>
<dbReference type="AlphaFoldDB" id="A0A7W4YYK5"/>
<dbReference type="InterPro" id="IPR002645">
    <property type="entry name" value="STAS_dom"/>
</dbReference>
<dbReference type="PROSITE" id="PS50801">
    <property type="entry name" value="STAS"/>
    <property type="match status" value="1"/>
</dbReference>
<name>A0A7W4YYK5_9HYPH</name>
<dbReference type="InterPro" id="IPR003658">
    <property type="entry name" value="Anti-sigma_ant"/>
</dbReference>
<evidence type="ECO:0000256" key="1">
    <source>
        <dbReference type="ARBA" id="ARBA00009013"/>
    </source>
</evidence>
<comment type="similarity">
    <text evidence="1 2">Belongs to the anti-sigma-factor antagonist family.</text>
</comment>
<evidence type="ECO:0000256" key="2">
    <source>
        <dbReference type="RuleBase" id="RU003749"/>
    </source>
</evidence>
<evidence type="ECO:0000313" key="5">
    <source>
        <dbReference type="Proteomes" id="UP000532010"/>
    </source>
</evidence>
<dbReference type="GO" id="GO:0043856">
    <property type="term" value="F:anti-sigma factor antagonist activity"/>
    <property type="evidence" value="ECO:0007669"/>
    <property type="project" value="InterPro"/>
</dbReference>
<dbReference type="SUPFAM" id="SSF52091">
    <property type="entry name" value="SpoIIaa-like"/>
    <property type="match status" value="1"/>
</dbReference>